<dbReference type="PANTHER" id="PTHR12236">
    <property type="entry name" value="STRUCTURAL CONTITUENT OF CUTICLE"/>
    <property type="match status" value="1"/>
</dbReference>
<dbReference type="PROSITE" id="PS00233">
    <property type="entry name" value="CHIT_BIND_RR_1"/>
    <property type="match status" value="1"/>
</dbReference>
<keyword evidence="4" id="KW-0732">Signal</keyword>
<proteinExistence type="predicted"/>
<evidence type="ECO:0000256" key="2">
    <source>
        <dbReference type="PROSITE-ProRule" id="PRU00497"/>
    </source>
</evidence>
<evidence type="ECO:0000256" key="3">
    <source>
        <dbReference type="SAM" id="MobiDB-lite"/>
    </source>
</evidence>
<keyword evidence="5" id="KW-1185">Reference proteome</keyword>
<accession>A0ABM1MWB7</accession>
<reference evidence="6" key="1">
    <citation type="submission" date="2025-08" db="UniProtKB">
        <authorList>
            <consortium name="RefSeq"/>
        </authorList>
    </citation>
    <scope>IDENTIFICATION</scope>
</reference>
<feature type="chain" id="PRO_5046063094" evidence="4">
    <location>
        <begin position="19"/>
        <end position="277"/>
    </location>
</feature>
<evidence type="ECO:0000256" key="1">
    <source>
        <dbReference type="ARBA" id="ARBA00022460"/>
    </source>
</evidence>
<dbReference type="PANTHER" id="PTHR12236:SF79">
    <property type="entry name" value="CUTICULAR PROTEIN 50CB-RELATED"/>
    <property type="match status" value="1"/>
</dbReference>
<feature type="region of interest" description="Disordered" evidence="3">
    <location>
        <begin position="152"/>
        <end position="171"/>
    </location>
</feature>
<dbReference type="PROSITE" id="PS51155">
    <property type="entry name" value="CHIT_BIND_RR_2"/>
    <property type="match status" value="1"/>
</dbReference>
<dbReference type="Pfam" id="PF00379">
    <property type="entry name" value="Chitin_bind_4"/>
    <property type="match status" value="1"/>
</dbReference>
<dbReference type="InterPro" id="IPR051217">
    <property type="entry name" value="Insect_Cuticle_Struc_Prot"/>
</dbReference>
<dbReference type="Proteomes" id="UP000695000">
    <property type="component" value="Unplaced"/>
</dbReference>
<organism evidence="5 6">
    <name type="scientific">Nicrophorus vespilloides</name>
    <name type="common">Boreal carrion beetle</name>
    <dbReference type="NCBI Taxonomy" id="110193"/>
    <lineage>
        <taxon>Eukaryota</taxon>
        <taxon>Metazoa</taxon>
        <taxon>Ecdysozoa</taxon>
        <taxon>Arthropoda</taxon>
        <taxon>Hexapoda</taxon>
        <taxon>Insecta</taxon>
        <taxon>Pterygota</taxon>
        <taxon>Neoptera</taxon>
        <taxon>Endopterygota</taxon>
        <taxon>Coleoptera</taxon>
        <taxon>Polyphaga</taxon>
        <taxon>Staphyliniformia</taxon>
        <taxon>Silphidae</taxon>
        <taxon>Nicrophorinae</taxon>
        <taxon>Nicrophorus</taxon>
    </lineage>
</organism>
<keyword evidence="1 2" id="KW-0193">Cuticle</keyword>
<name>A0ABM1MWB7_NICVS</name>
<dbReference type="RefSeq" id="XP_017778867.1">
    <property type="nucleotide sequence ID" value="XM_017923378.1"/>
</dbReference>
<gene>
    <name evidence="6" type="primary">LOC108564357</name>
</gene>
<protein>
    <submittedName>
        <fullName evidence="6">Uncharacterized protein LOC108564357</fullName>
    </submittedName>
</protein>
<evidence type="ECO:0000256" key="4">
    <source>
        <dbReference type="SAM" id="SignalP"/>
    </source>
</evidence>
<dbReference type="InterPro" id="IPR031311">
    <property type="entry name" value="CHIT_BIND_RR_consensus"/>
</dbReference>
<feature type="signal peptide" evidence="4">
    <location>
        <begin position="1"/>
        <end position="18"/>
    </location>
</feature>
<evidence type="ECO:0000313" key="5">
    <source>
        <dbReference type="Proteomes" id="UP000695000"/>
    </source>
</evidence>
<dbReference type="InterPro" id="IPR000618">
    <property type="entry name" value="Insect_cuticle"/>
</dbReference>
<evidence type="ECO:0000313" key="6">
    <source>
        <dbReference type="RefSeq" id="XP_017778867.1"/>
    </source>
</evidence>
<dbReference type="GeneID" id="108564357"/>
<sequence>MMVAFGLVFFFALSVVSGLEEAQPEIFLPPRNFNPHPYEINAFQYNRIDVAAPNTGPVLFPSNREPNAIQTQDPHPYAGVVKKKKYSLGLGRFQKEDLVNPQVYQALAIQGAKVLSVPRAKDLKEVQFDPSYENQKKQYSFSYKVVSGRGDGGGDDFSHRQSQNSHATNGEYRVKLPDGRLQIVSYTADRNGYKADVKYAENERRFYGDVAESGSASGLAGSGPAPAYFLSDQPTKVASDYAAKPDASTSYYFHHSTAADAAFEAVDGNPIYGIAQY</sequence>